<protein>
    <submittedName>
        <fullName evidence="1">Uncharacterized protein</fullName>
    </submittedName>
</protein>
<dbReference type="InterPro" id="IPR012428">
    <property type="entry name" value="AcMNPV_Orf117"/>
</dbReference>
<name>A0A6B7KIB9_9ABAC</name>
<organism evidence="1 2">
    <name type="scientific">Spodoptera cosmioides nucleopolyhedrovirus</name>
    <dbReference type="NCBI Taxonomy" id="2605774"/>
    <lineage>
        <taxon>Viruses</taxon>
        <taxon>Viruses incertae sedis</taxon>
        <taxon>Naldaviricetes</taxon>
        <taxon>Lefavirales</taxon>
        <taxon>Baculoviridae</taxon>
        <taxon>Alphabaculovirus</taxon>
        <taxon>Alphabaculovirus spocosmioidis</taxon>
    </lineage>
</organism>
<proteinExistence type="predicted"/>
<reference evidence="1 2" key="1">
    <citation type="submission" date="2019-01" db="EMBL/GenBank/DDBJ databases">
        <title>The Spodoptera cosmioides nucleopolyhedrovirus (SpcoNPV) is a novel virus isolated from the polyphagous black armyworm, Spodoptera cosmioides (Walker) (Lepidoptera: Noctuidae).</title>
        <authorList>
            <person name="Santos E.R."/>
            <person name="Oliveira L.B."/>
            <person name="Silva L.A."/>
            <person name="Sosa-Gomez D.R."/>
            <person name="Ribeiro B.M."/>
            <person name="Ardisson-Araujo D.M.P."/>
        </authorList>
    </citation>
    <scope>NUCLEOTIDE SEQUENCE [LARGE SCALE GENOMIC DNA]</scope>
    <source>
        <strain evidence="1">VPN72</strain>
    </source>
</reference>
<evidence type="ECO:0000313" key="1">
    <source>
        <dbReference type="EMBL" id="QEI03516.1"/>
    </source>
</evidence>
<keyword evidence="2" id="KW-1185">Reference proteome</keyword>
<dbReference type="Proteomes" id="UP001223634">
    <property type="component" value="Segment"/>
</dbReference>
<dbReference type="EMBL" id="MK419955">
    <property type="protein sequence ID" value="QEI03516.1"/>
    <property type="molecule type" value="Genomic_DNA"/>
</dbReference>
<sequence>MKLITFVMAVQNSFSNNGTLEQEYIYENVLKHFDVIDAIMCLNGDCLAVCRSAATSTDEPVAFLDFKNKNKNKNNINNVNAKHALLEIVDRDEDVEILLERMYNIVEMFNNQ</sequence>
<accession>A0A6B7KIB9</accession>
<dbReference type="Pfam" id="PF07785">
    <property type="entry name" value="DUF1623"/>
    <property type="match status" value="1"/>
</dbReference>
<evidence type="ECO:0000313" key="2">
    <source>
        <dbReference type="Proteomes" id="UP001223634"/>
    </source>
</evidence>